<dbReference type="HOGENOM" id="CLU_033444_1_0_1"/>
<organism evidence="2 3">
    <name type="scientific">Eutypa lata (strain UCR-EL1)</name>
    <name type="common">Grapevine dieback disease fungus</name>
    <name type="synonym">Eutypa armeniacae</name>
    <dbReference type="NCBI Taxonomy" id="1287681"/>
    <lineage>
        <taxon>Eukaryota</taxon>
        <taxon>Fungi</taxon>
        <taxon>Dikarya</taxon>
        <taxon>Ascomycota</taxon>
        <taxon>Pezizomycotina</taxon>
        <taxon>Sordariomycetes</taxon>
        <taxon>Xylariomycetidae</taxon>
        <taxon>Xylariales</taxon>
        <taxon>Diatrypaceae</taxon>
        <taxon>Eutypa</taxon>
    </lineage>
</organism>
<feature type="region of interest" description="Disordered" evidence="1">
    <location>
        <begin position="177"/>
        <end position="207"/>
    </location>
</feature>
<evidence type="ECO:0000313" key="2">
    <source>
        <dbReference type="EMBL" id="EMR72741.1"/>
    </source>
</evidence>
<dbReference type="EMBL" id="KB705389">
    <property type="protein sequence ID" value="EMR72741.1"/>
    <property type="molecule type" value="Genomic_DNA"/>
</dbReference>
<dbReference type="Proteomes" id="UP000012174">
    <property type="component" value="Unassembled WGS sequence"/>
</dbReference>
<accession>M7TS14</accession>
<dbReference type="eggNOG" id="ENOG502RZS8">
    <property type="taxonomic scope" value="Eukaryota"/>
</dbReference>
<dbReference type="KEGG" id="ela:UCREL1_197"/>
<name>M7TS14_EUTLA</name>
<sequence length="563" mass="62312">MEDQVVTFAKATLEKVDSLLGEIAALNETYRDRREAATKLERRDLPVDLPGLNDLIASSKGLRNPLEKVVRARSNGAAAAAAGTSSCADHDQQQQQQREERDRKDMIILSSVGSHPGEQRWDAIKRCHGLVALRRQFPLGGKRLSPAVDAVVQNGSEWLKVCIFNEKKLIRQMAEEGWHPDDSDDDSDDDDNNNLGSDDGNNEGNASSIMGIATQLVKAARLNRCRSSPPRVRIYLPNVSEGSVAEVDKLLDKVRRTGIPKGSERPVEIILDCAGSVFASSPVPPLETAFANLFRNTQLDCLTPTLNLELTLLISLVSDITHGRIEVKPWYGTQVISHIKDEEHSPGTRLRDLYSAVGNKNLVCTEDVMREFSNVIDDLGTPMTKARAAILLGRTEEGTASSLQAHDLRSRFQELSIYPVPDDLQLPIKPVSSDEFSASRENVEAMIENGELPEVSRHVFDKLDRQYHRTCYLYGWAKRITTVSANSLTVQQIYVVINEHDGTAPDMFCAPLAIGLNTVRPCPEDRWNGLKDAKHGRRDAREKEAKAMKKAGAWGPALGVRSK</sequence>
<reference evidence="3" key="1">
    <citation type="journal article" date="2013" name="Genome Announc.">
        <title>Draft genome sequence of the grapevine dieback fungus Eutypa lata UCR-EL1.</title>
        <authorList>
            <person name="Blanco-Ulate B."/>
            <person name="Rolshausen P.E."/>
            <person name="Cantu D."/>
        </authorList>
    </citation>
    <scope>NUCLEOTIDE SEQUENCE [LARGE SCALE GENOMIC DNA]</scope>
    <source>
        <strain evidence="3">UCR-EL1</strain>
    </source>
</reference>
<protein>
    <recommendedName>
        <fullName evidence="4">DUF1308 domain-containing protein</fullName>
    </recommendedName>
</protein>
<feature type="compositionally biased region" description="Acidic residues" evidence="1">
    <location>
        <begin position="182"/>
        <end position="192"/>
    </location>
</feature>
<feature type="compositionally biased region" description="Basic and acidic residues" evidence="1">
    <location>
        <begin position="88"/>
        <end position="104"/>
    </location>
</feature>
<dbReference type="PANTHER" id="PTHR13379:SF0">
    <property type="entry name" value="UPF0415 PROTEIN C7ORF25"/>
    <property type="match status" value="1"/>
</dbReference>
<proteinExistence type="predicted"/>
<dbReference type="PANTHER" id="PTHR13379">
    <property type="entry name" value="UNCHARACTERIZED DUF1308"/>
    <property type="match status" value="1"/>
</dbReference>
<evidence type="ECO:0000256" key="1">
    <source>
        <dbReference type="SAM" id="MobiDB-lite"/>
    </source>
</evidence>
<feature type="compositionally biased region" description="Low complexity" evidence="1">
    <location>
        <begin position="193"/>
        <end position="205"/>
    </location>
</feature>
<dbReference type="AlphaFoldDB" id="M7TS14"/>
<evidence type="ECO:0000313" key="3">
    <source>
        <dbReference type="Proteomes" id="UP000012174"/>
    </source>
</evidence>
<dbReference type="OMA" id="WARGLAK"/>
<feature type="region of interest" description="Disordered" evidence="1">
    <location>
        <begin position="80"/>
        <end position="104"/>
    </location>
</feature>
<gene>
    <name evidence="2" type="ORF">UCREL1_197</name>
</gene>
<dbReference type="OrthoDB" id="441890at2759"/>
<keyword evidence="3" id="KW-1185">Reference proteome</keyword>
<evidence type="ECO:0008006" key="4">
    <source>
        <dbReference type="Google" id="ProtNLM"/>
    </source>
</evidence>